<dbReference type="EMBL" id="OU892281">
    <property type="protein sequence ID" value="CAG9769645.1"/>
    <property type="molecule type" value="Genomic_DNA"/>
</dbReference>
<evidence type="ECO:0000256" key="4">
    <source>
        <dbReference type="ARBA" id="ARBA00004406"/>
    </source>
</evidence>
<evidence type="ECO:0000256" key="10">
    <source>
        <dbReference type="ARBA" id="ARBA00023033"/>
    </source>
</evidence>
<dbReference type="PANTHER" id="PTHR24279:SF120">
    <property type="entry name" value="CYTOCHROME P450"/>
    <property type="match status" value="1"/>
</dbReference>
<keyword evidence="10 12" id="KW-0503">Monooxygenase</keyword>
<dbReference type="Proteomes" id="UP001152799">
    <property type="component" value="Chromosome 5"/>
</dbReference>
<evidence type="ECO:0000256" key="11">
    <source>
        <dbReference type="PIRSR" id="PIRSR602403-1"/>
    </source>
</evidence>
<dbReference type="OrthoDB" id="3945418at2759"/>
<dbReference type="AlphaFoldDB" id="A0A9N9MXV7"/>
<accession>A0A9N9MXV7</accession>
<dbReference type="GO" id="GO:0005506">
    <property type="term" value="F:iron ion binding"/>
    <property type="evidence" value="ECO:0007669"/>
    <property type="project" value="InterPro"/>
</dbReference>
<comment type="subcellular location">
    <subcellularLocation>
        <location evidence="4">Endoplasmic reticulum membrane</location>
        <topology evidence="4">Peripheral membrane protein</topology>
    </subcellularLocation>
    <subcellularLocation>
        <location evidence="3">Microsome membrane</location>
        <topology evidence="3">Peripheral membrane protein</topology>
    </subcellularLocation>
</comment>
<dbReference type="PANTHER" id="PTHR24279">
    <property type="entry name" value="CYTOCHROME P450"/>
    <property type="match status" value="1"/>
</dbReference>
<protein>
    <submittedName>
        <fullName evidence="13">Uncharacterized protein</fullName>
    </submittedName>
</protein>
<comment type="similarity">
    <text evidence="5 12">Belongs to the cytochrome P450 family.</text>
</comment>
<dbReference type="InterPro" id="IPR050479">
    <property type="entry name" value="CYP11_CYP27_families"/>
</dbReference>
<dbReference type="GO" id="GO:0004497">
    <property type="term" value="F:monooxygenase activity"/>
    <property type="evidence" value="ECO:0007669"/>
    <property type="project" value="UniProtKB-KW"/>
</dbReference>
<dbReference type="InterPro" id="IPR001128">
    <property type="entry name" value="Cyt_P450"/>
</dbReference>
<keyword evidence="7 11" id="KW-0479">Metal-binding</keyword>
<sequence>MIDVITCALAVIFFIFLGYRPPWYNKKLQEFQTKEIQNIPGPLALPILGTRWLFSIGRYKMNKIHEYYIEMREKYGGIFKEEALFNIPVISVFDKNDIEKVLRNTSGKYPIRPPTEAIAKFRSEHPERYASTGLTNEQGEKWHFLRTSLTTVLTSPKTIQDFLPQMKDIADDWCHLIKQKRDEDGFINNLEELAGRLGLEATCALVLGQRMGFLIEDQNHEVAEKLAKSVQQNFVACRDTYYGLPLWKLFPTTCYKKLCESENDMYEFASELINTADESIKNSVVFQSVLNANIDEREKKSAIVDFLAAGIHTLKNSLLFLLYQVAMNPECQQKIIKDSTKSYLKACSMETFRLSPTVNFLARITDADMEVAGYHLNAGSVILCHTALACKNDSNFKEAEKFKPERWLNEEKSQTSASAAFLVTPFGYGKRICPGKRFIEQVLPVILDKMVENFVISVEKPMEIEFEFLVSPKGNVSMNFTDRV</sequence>
<evidence type="ECO:0000256" key="1">
    <source>
        <dbReference type="ARBA" id="ARBA00001971"/>
    </source>
</evidence>
<reference evidence="13" key="1">
    <citation type="submission" date="2022-01" db="EMBL/GenBank/DDBJ databases">
        <authorList>
            <person name="King R."/>
        </authorList>
    </citation>
    <scope>NUCLEOTIDE SEQUENCE</scope>
</reference>
<evidence type="ECO:0000313" key="13">
    <source>
        <dbReference type="EMBL" id="CAG9769645.1"/>
    </source>
</evidence>
<dbReference type="CDD" id="cd11054">
    <property type="entry name" value="CYP24A1-like"/>
    <property type="match status" value="1"/>
</dbReference>
<proteinExistence type="inferred from homology"/>
<dbReference type="GO" id="GO:0020037">
    <property type="term" value="F:heme binding"/>
    <property type="evidence" value="ECO:0007669"/>
    <property type="project" value="InterPro"/>
</dbReference>
<evidence type="ECO:0000256" key="12">
    <source>
        <dbReference type="RuleBase" id="RU000461"/>
    </source>
</evidence>
<dbReference type="SUPFAM" id="SSF48264">
    <property type="entry name" value="Cytochrome P450"/>
    <property type="match status" value="1"/>
</dbReference>
<dbReference type="PRINTS" id="PR00465">
    <property type="entry name" value="EP450IV"/>
</dbReference>
<dbReference type="GO" id="GO:0005789">
    <property type="term" value="C:endoplasmic reticulum membrane"/>
    <property type="evidence" value="ECO:0007669"/>
    <property type="project" value="UniProtKB-SubCell"/>
</dbReference>
<keyword evidence="6 11" id="KW-0349">Heme</keyword>
<dbReference type="Gene3D" id="1.10.630.10">
    <property type="entry name" value="Cytochrome P450"/>
    <property type="match status" value="1"/>
</dbReference>
<dbReference type="InterPro" id="IPR017972">
    <property type="entry name" value="Cyt_P450_CS"/>
</dbReference>
<dbReference type="InterPro" id="IPR002403">
    <property type="entry name" value="Cyt_P450_E_grp-IV"/>
</dbReference>
<evidence type="ECO:0000256" key="3">
    <source>
        <dbReference type="ARBA" id="ARBA00004174"/>
    </source>
</evidence>
<evidence type="ECO:0000256" key="8">
    <source>
        <dbReference type="ARBA" id="ARBA00023002"/>
    </source>
</evidence>
<evidence type="ECO:0000256" key="9">
    <source>
        <dbReference type="ARBA" id="ARBA00023004"/>
    </source>
</evidence>
<keyword evidence="9 11" id="KW-0408">Iron</keyword>
<dbReference type="PROSITE" id="PS00086">
    <property type="entry name" value="CYTOCHROME_P450"/>
    <property type="match status" value="1"/>
</dbReference>
<dbReference type="Pfam" id="PF00067">
    <property type="entry name" value="p450"/>
    <property type="match status" value="1"/>
</dbReference>
<evidence type="ECO:0000256" key="2">
    <source>
        <dbReference type="ARBA" id="ARBA00003690"/>
    </source>
</evidence>
<dbReference type="GO" id="GO:0016705">
    <property type="term" value="F:oxidoreductase activity, acting on paired donors, with incorporation or reduction of molecular oxygen"/>
    <property type="evidence" value="ECO:0007669"/>
    <property type="project" value="InterPro"/>
</dbReference>
<organism evidence="13 14">
    <name type="scientific">Ceutorhynchus assimilis</name>
    <name type="common">cabbage seed weevil</name>
    <dbReference type="NCBI Taxonomy" id="467358"/>
    <lineage>
        <taxon>Eukaryota</taxon>
        <taxon>Metazoa</taxon>
        <taxon>Ecdysozoa</taxon>
        <taxon>Arthropoda</taxon>
        <taxon>Hexapoda</taxon>
        <taxon>Insecta</taxon>
        <taxon>Pterygota</taxon>
        <taxon>Neoptera</taxon>
        <taxon>Endopterygota</taxon>
        <taxon>Coleoptera</taxon>
        <taxon>Polyphaga</taxon>
        <taxon>Cucujiformia</taxon>
        <taxon>Curculionidae</taxon>
        <taxon>Ceutorhynchinae</taxon>
        <taxon>Ceutorhynchus</taxon>
    </lineage>
</organism>
<gene>
    <name evidence="13" type="ORF">CEUTPL_LOCUS10149</name>
</gene>
<evidence type="ECO:0000256" key="7">
    <source>
        <dbReference type="ARBA" id="ARBA00022723"/>
    </source>
</evidence>
<comment type="function">
    <text evidence="2">May be involved in the metabolism of insect hormones and in the breakdown of synthetic insecticides.</text>
</comment>
<evidence type="ECO:0000256" key="5">
    <source>
        <dbReference type="ARBA" id="ARBA00010617"/>
    </source>
</evidence>
<evidence type="ECO:0000313" key="14">
    <source>
        <dbReference type="Proteomes" id="UP001152799"/>
    </source>
</evidence>
<keyword evidence="14" id="KW-1185">Reference proteome</keyword>
<evidence type="ECO:0000256" key="6">
    <source>
        <dbReference type="ARBA" id="ARBA00022617"/>
    </source>
</evidence>
<comment type="cofactor">
    <cofactor evidence="1 11">
        <name>heme</name>
        <dbReference type="ChEBI" id="CHEBI:30413"/>
    </cofactor>
</comment>
<feature type="binding site" description="axial binding residue" evidence="11">
    <location>
        <position position="433"/>
    </location>
    <ligand>
        <name>heme</name>
        <dbReference type="ChEBI" id="CHEBI:30413"/>
    </ligand>
    <ligandPart>
        <name>Fe</name>
        <dbReference type="ChEBI" id="CHEBI:18248"/>
    </ligandPart>
</feature>
<keyword evidence="8 12" id="KW-0560">Oxidoreductase</keyword>
<name>A0A9N9MXV7_9CUCU</name>
<dbReference type="InterPro" id="IPR036396">
    <property type="entry name" value="Cyt_P450_sf"/>
</dbReference>